<dbReference type="EMBL" id="NPBS01000487">
    <property type="protein sequence ID" value="PAF15738.1"/>
    <property type="molecule type" value="Genomic_DNA"/>
</dbReference>
<accession>A0A268R699</accession>
<name>A0A268R699_SHOCL</name>
<sequence length="81" mass="9233">MRAFEFGNITWTSSAENSNNLKTGLLDNYGHAGIAFVQYLIKLGVEKVVERCERWKAYCEENLPQTDFLSRVSEKFGILLA</sequence>
<dbReference type="AlphaFoldDB" id="A0A268R699"/>
<organism evidence="1 2">
    <name type="scientific">Shouchella clausii</name>
    <name type="common">Alkalihalobacillus clausii</name>
    <dbReference type="NCBI Taxonomy" id="79880"/>
    <lineage>
        <taxon>Bacteria</taxon>
        <taxon>Bacillati</taxon>
        <taxon>Bacillota</taxon>
        <taxon>Bacilli</taxon>
        <taxon>Bacillales</taxon>
        <taxon>Bacillaceae</taxon>
        <taxon>Shouchella</taxon>
    </lineage>
</organism>
<proteinExistence type="predicted"/>
<reference evidence="1 2" key="1">
    <citation type="submission" date="2017-07" db="EMBL/GenBank/DDBJ databases">
        <title>Isolation and whole genome analysis of endospore-forming bacteria from heroin.</title>
        <authorList>
            <person name="Kalinowski J."/>
            <person name="Ahrens B."/>
            <person name="Al-Dilaimi A."/>
            <person name="Winkler A."/>
            <person name="Wibberg D."/>
            <person name="Schleenbecker U."/>
            <person name="Ruckert C."/>
            <person name="Wolfel R."/>
            <person name="Grass G."/>
        </authorList>
    </citation>
    <scope>NUCLEOTIDE SEQUENCE [LARGE SCALE GENOMIC DNA]</scope>
    <source>
        <strain evidence="1 2">7523-2</strain>
    </source>
</reference>
<protein>
    <submittedName>
        <fullName evidence="1">Uncharacterized protein</fullName>
    </submittedName>
</protein>
<evidence type="ECO:0000313" key="1">
    <source>
        <dbReference type="EMBL" id="PAF15738.1"/>
    </source>
</evidence>
<feature type="non-terminal residue" evidence="1">
    <location>
        <position position="81"/>
    </location>
</feature>
<evidence type="ECO:0000313" key="2">
    <source>
        <dbReference type="Proteomes" id="UP000216133"/>
    </source>
</evidence>
<comment type="caution">
    <text evidence="1">The sequence shown here is derived from an EMBL/GenBank/DDBJ whole genome shotgun (WGS) entry which is preliminary data.</text>
</comment>
<dbReference type="Proteomes" id="UP000216133">
    <property type="component" value="Unassembled WGS sequence"/>
</dbReference>
<gene>
    <name evidence="1" type="ORF">CHH61_24150</name>
</gene>